<keyword evidence="12" id="KW-1185">Reference proteome</keyword>
<dbReference type="PANTHER" id="PTHR10556:SF28">
    <property type="entry name" value="VERY-LONG-CHAIN ENOYL-COA REDUCTASE"/>
    <property type="match status" value="1"/>
</dbReference>
<evidence type="ECO:0000259" key="10">
    <source>
        <dbReference type="Pfam" id="PF02544"/>
    </source>
</evidence>
<evidence type="ECO:0000256" key="9">
    <source>
        <dbReference type="SAM" id="Phobius"/>
    </source>
</evidence>
<dbReference type="InterPro" id="IPR039357">
    <property type="entry name" value="SRD5A/TECR"/>
</dbReference>
<comment type="caution">
    <text evidence="11">The sequence shown here is derived from an EMBL/GenBank/DDBJ whole genome shotgun (WGS) entry which is preliminary data.</text>
</comment>
<keyword evidence="4 9" id="KW-0812">Transmembrane</keyword>
<keyword evidence="6" id="KW-0560">Oxidoreductase</keyword>
<evidence type="ECO:0000256" key="3">
    <source>
        <dbReference type="ARBA" id="ARBA00022516"/>
    </source>
</evidence>
<evidence type="ECO:0000256" key="6">
    <source>
        <dbReference type="ARBA" id="ARBA00023002"/>
    </source>
</evidence>
<keyword evidence="5 9" id="KW-1133">Transmembrane helix</keyword>
<evidence type="ECO:0000256" key="8">
    <source>
        <dbReference type="ARBA" id="ARBA00023136"/>
    </source>
</evidence>
<keyword evidence="7" id="KW-0443">Lipid metabolism</keyword>
<comment type="similarity">
    <text evidence="2">Belongs to the steroid 5-alpha reductase family.</text>
</comment>
<evidence type="ECO:0000256" key="2">
    <source>
        <dbReference type="ARBA" id="ARBA00007742"/>
    </source>
</evidence>
<evidence type="ECO:0000256" key="1">
    <source>
        <dbReference type="ARBA" id="ARBA00004141"/>
    </source>
</evidence>
<dbReference type="GeneID" id="95975780"/>
<dbReference type="Proteomes" id="UP001562354">
    <property type="component" value="Unassembled WGS sequence"/>
</dbReference>
<evidence type="ECO:0000256" key="4">
    <source>
        <dbReference type="ARBA" id="ARBA00022692"/>
    </source>
</evidence>
<comment type="subcellular location">
    <subcellularLocation>
        <location evidence="1">Membrane</location>
        <topology evidence="1">Multi-pass membrane protein</topology>
    </subcellularLocation>
</comment>
<organism evidence="11 12">
    <name type="scientific">Neodothiora populina</name>
    <dbReference type="NCBI Taxonomy" id="2781224"/>
    <lineage>
        <taxon>Eukaryota</taxon>
        <taxon>Fungi</taxon>
        <taxon>Dikarya</taxon>
        <taxon>Ascomycota</taxon>
        <taxon>Pezizomycotina</taxon>
        <taxon>Dothideomycetes</taxon>
        <taxon>Dothideomycetidae</taxon>
        <taxon>Dothideales</taxon>
        <taxon>Dothioraceae</taxon>
        <taxon>Neodothiora</taxon>
    </lineage>
</organism>
<dbReference type="PANTHER" id="PTHR10556">
    <property type="entry name" value="3-OXO-5-ALPHA-STEROID 4-DEHYDROGENASE"/>
    <property type="match status" value="1"/>
</dbReference>
<evidence type="ECO:0000313" key="11">
    <source>
        <dbReference type="EMBL" id="KAL1305154.1"/>
    </source>
</evidence>
<keyword evidence="3" id="KW-0444">Lipid biosynthesis</keyword>
<dbReference type="PROSITE" id="PS50244">
    <property type="entry name" value="S5A_REDUCTASE"/>
    <property type="match status" value="1"/>
</dbReference>
<reference evidence="11 12" key="1">
    <citation type="submission" date="2024-07" db="EMBL/GenBank/DDBJ databases">
        <title>Draft sequence of the Neodothiora populina.</title>
        <authorList>
            <person name="Drown D.D."/>
            <person name="Schuette U.S."/>
            <person name="Buechlein A.B."/>
            <person name="Rusch D.R."/>
            <person name="Winton L.W."/>
            <person name="Adams G.A."/>
        </authorList>
    </citation>
    <scope>NUCLEOTIDE SEQUENCE [LARGE SCALE GENOMIC DNA]</scope>
    <source>
        <strain evidence="11 12">CPC 39397</strain>
    </source>
</reference>
<keyword evidence="8 9" id="KW-0472">Membrane</keyword>
<dbReference type="Gene3D" id="1.20.120.1630">
    <property type="match status" value="1"/>
</dbReference>
<evidence type="ECO:0000256" key="5">
    <source>
        <dbReference type="ARBA" id="ARBA00022989"/>
    </source>
</evidence>
<evidence type="ECO:0000256" key="7">
    <source>
        <dbReference type="ARBA" id="ARBA00023098"/>
    </source>
</evidence>
<evidence type="ECO:0000313" key="12">
    <source>
        <dbReference type="Proteomes" id="UP001562354"/>
    </source>
</evidence>
<feature type="transmembrane region" description="Helical" evidence="9">
    <location>
        <begin position="260"/>
        <end position="280"/>
    </location>
</feature>
<protein>
    <recommendedName>
        <fullName evidence="10">3-oxo-5-alpha-steroid 4-dehydrogenase C-terminal domain-containing protein</fullName>
    </recommendedName>
</protein>
<dbReference type="InterPro" id="IPR001104">
    <property type="entry name" value="3-oxo-5_a-steroid_4-DH_C"/>
</dbReference>
<gene>
    <name evidence="11" type="ORF">AAFC00_002078</name>
</gene>
<accession>A0ABR3PG98</accession>
<dbReference type="RefSeq" id="XP_069201428.1">
    <property type="nucleotide sequence ID" value="XM_069341352.1"/>
</dbReference>
<name>A0ABR3PG98_9PEZI</name>
<sequence length="306" mass="34160">MASKPITLTVKPRGKPISRKLPKTVSAYLQGNTSDLYHRLAAEAGVSIHRLRLTVEDGGALIPNAKDFTVERTGLKNDSVVLVKDLGPQIAWQTVFIIEYLGPVLFYPLFYYLRPYIYSNAGAPSDMQTLSTILLTLHFVKRELETIFVHRFSSATMPAFNIFKNSGHYWIFGGLNIAYWINRPDAPTAAPSSPLIKYAAIALFLVGELGNLNAHLTLRGLRSAGGTERGIPKGLGFGLVTCPNYLFETIAWVGMWLATWSLSTGLFIVIAVAQMAAWAWKKEKRYRKEFGDKYQRKRFAMLPGIV</sequence>
<dbReference type="Pfam" id="PF02544">
    <property type="entry name" value="Steroid_dh"/>
    <property type="match status" value="1"/>
</dbReference>
<dbReference type="EMBL" id="JBFMKM010000007">
    <property type="protein sequence ID" value="KAL1305154.1"/>
    <property type="molecule type" value="Genomic_DNA"/>
</dbReference>
<feature type="domain" description="3-oxo-5-alpha-steroid 4-dehydrogenase C-terminal" evidence="10">
    <location>
        <begin position="156"/>
        <end position="305"/>
    </location>
</feature>
<proteinExistence type="inferred from homology"/>